<evidence type="ECO:0000313" key="2">
    <source>
        <dbReference type="EMBL" id="PIP21783.1"/>
    </source>
</evidence>
<accession>A0A2G9YSS6</accession>
<comment type="caution">
    <text evidence="2">The sequence shown here is derived from an EMBL/GenBank/DDBJ whole genome shotgun (WGS) entry which is preliminary data.</text>
</comment>
<proteinExistence type="predicted"/>
<organism evidence="2 3">
    <name type="scientific">Candidatus Nealsonbacteria bacterium CG23_combo_of_CG06-09_8_20_14_all_40_13</name>
    <dbReference type="NCBI Taxonomy" id="1974724"/>
    <lineage>
        <taxon>Bacteria</taxon>
        <taxon>Candidatus Nealsoniibacteriota</taxon>
    </lineage>
</organism>
<dbReference type="InterPro" id="IPR052514">
    <property type="entry name" value="SAM-dependent_MTase"/>
</dbReference>
<dbReference type="InterPro" id="IPR029063">
    <property type="entry name" value="SAM-dependent_MTases_sf"/>
</dbReference>
<dbReference type="Proteomes" id="UP000231567">
    <property type="component" value="Unassembled WGS sequence"/>
</dbReference>
<dbReference type="EMBL" id="PCRM01000017">
    <property type="protein sequence ID" value="PIP21783.1"/>
    <property type="molecule type" value="Genomic_DNA"/>
</dbReference>
<evidence type="ECO:0000259" key="1">
    <source>
        <dbReference type="Pfam" id="PF05050"/>
    </source>
</evidence>
<feature type="domain" description="Methyltransferase FkbM" evidence="1">
    <location>
        <begin position="76"/>
        <end position="219"/>
    </location>
</feature>
<evidence type="ECO:0000313" key="3">
    <source>
        <dbReference type="Proteomes" id="UP000231567"/>
    </source>
</evidence>
<name>A0A2G9YSS6_9BACT</name>
<sequence length="259" mass="29788">MLRKIILAVKSIKNLHILILDFLGFFKRDAIYKLRNGIHIVARGGSTDYAEIIIINADSEYPSRFFPRNIRPVILDIGAHIGVFSLLITKKLSCKNPSIFAIEPGSSNYSYLEKNVRLNNFRCIKSFKLAMTGKTGKGFLFLNGNKYDGCFVGMRKNDLLACEKISTISLEDFCKAHNISIVDLMKMDIEGSEYDVFESSINFIKKHVRSIFVELHNIDKNRNYLTFKNYIVKHGFSIDVEIMNRTLFLRNNKLKNEKI</sequence>
<dbReference type="PANTHER" id="PTHR34203">
    <property type="entry name" value="METHYLTRANSFERASE, FKBM FAMILY PROTEIN"/>
    <property type="match status" value="1"/>
</dbReference>
<dbReference type="PANTHER" id="PTHR34203:SF15">
    <property type="entry name" value="SLL1173 PROTEIN"/>
    <property type="match status" value="1"/>
</dbReference>
<dbReference type="InterPro" id="IPR006342">
    <property type="entry name" value="FkbM_mtfrase"/>
</dbReference>
<protein>
    <recommendedName>
        <fullName evidence="1">Methyltransferase FkbM domain-containing protein</fullName>
    </recommendedName>
</protein>
<dbReference type="NCBIfam" id="TIGR01444">
    <property type="entry name" value="fkbM_fam"/>
    <property type="match status" value="1"/>
</dbReference>
<dbReference type="Pfam" id="PF05050">
    <property type="entry name" value="Methyltransf_21"/>
    <property type="match status" value="1"/>
</dbReference>
<dbReference type="SUPFAM" id="SSF53335">
    <property type="entry name" value="S-adenosyl-L-methionine-dependent methyltransferases"/>
    <property type="match status" value="1"/>
</dbReference>
<reference evidence="2 3" key="1">
    <citation type="submission" date="2017-09" db="EMBL/GenBank/DDBJ databases">
        <title>Depth-based differentiation of microbial function through sediment-hosted aquifers and enrichment of novel symbionts in the deep terrestrial subsurface.</title>
        <authorList>
            <person name="Probst A.J."/>
            <person name="Ladd B."/>
            <person name="Jarett J.K."/>
            <person name="Geller-Mcgrath D.E."/>
            <person name="Sieber C.M."/>
            <person name="Emerson J.B."/>
            <person name="Anantharaman K."/>
            <person name="Thomas B.C."/>
            <person name="Malmstrom R."/>
            <person name="Stieglmeier M."/>
            <person name="Klingl A."/>
            <person name="Woyke T."/>
            <person name="Ryan C.M."/>
            <person name="Banfield J.F."/>
        </authorList>
    </citation>
    <scope>NUCLEOTIDE SEQUENCE [LARGE SCALE GENOMIC DNA]</scope>
    <source>
        <strain evidence="2">CG23_combo_of_CG06-09_8_20_14_all_40_13</strain>
    </source>
</reference>
<gene>
    <name evidence="2" type="ORF">COX39_01070</name>
</gene>
<dbReference type="Gene3D" id="3.40.50.150">
    <property type="entry name" value="Vaccinia Virus protein VP39"/>
    <property type="match status" value="1"/>
</dbReference>
<dbReference type="AlphaFoldDB" id="A0A2G9YSS6"/>